<dbReference type="SUPFAM" id="SSF46785">
    <property type="entry name" value="Winged helix' DNA-binding domain"/>
    <property type="match status" value="1"/>
</dbReference>
<evidence type="ECO:0000259" key="5">
    <source>
        <dbReference type="PROSITE" id="PS50931"/>
    </source>
</evidence>
<dbReference type="PROSITE" id="PS50931">
    <property type="entry name" value="HTH_LYSR"/>
    <property type="match status" value="1"/>
</dbReference>
<dbReference type="InterPro" id="IPR036390">
    <property type="entry name" value="WH_DNA-bd_sf"/>
</dbReference>
<protein>
    <submittedName>
        <fullName evidence="6">Transcriptional regulator IlvY</fullName>
    </submittedName>
</protein>
<keyword evidence="2" id="KW-0805">Transcription regulation</keyword>
<dbReference type="RefSeq" id="WP_203664478.1">
    <property type="nucleotide sequence ID" value="NZ_BAAAZM010000001.1"/>
</dbReference>
<keyword evidence="7" id="KW-1185">Reference proteome</keyword>
<name>A0A8J3JCS3_9ACTN</name>
<dbReference type="PANTHER" id="PTHR30126">
    <property type="entry name" value="HTH-TYPE TRANSCRIPTIONAL REGULATOR"/>
    <property type="match status" value="1"/>
</dbReference>
<sequence>MDSHRDLHLFLHLARTLNFGRTSGDRHVSAATLTRVVQRLEAQAGERLLDRGPRGVALTEAGHRFRRYAEDALRLWDEYRREGGEPAELTGRLTVFATVTACQALLPDLLAPFRAAYPGVELEVRTGLAAEAIARVDEGSVDLAVAALPERVPGALVSRHLTSTPLVFIAAKDAAVPRIGADTPLVLPRAGLARTAADRWLRRRGVTPAAVSEVDGHEALLAMVALGCGVGVVPRLVLDTSALAGRLVPVPVRPALTPFRIGLCVRRDQLRTPLVAAVWSVLTRR</sequence>
<dbReference type="InterPro" id="IPR000847">
    <property type="entry name" value="LysR_HTH_N"/>
</dbReference>
<dbReference type="AlphaFoldDB" id="A0A8J3JCS3"/>
<comment type="similarity">
    <text evidence="1">Belongs to the LysR transcriptional regulatory family.</text>
</comment>
<accession>A0A8J3JCS3</accession>
<dbReference type="Gene3D" id="1.10.10.10">
    <property type="entry name" value="Winged helix-like DNA-binding domain superfamily/Winged helix DNA-binding domain"/>
    <property type="match status" value="1"/>
</dbReference>
<evidence type="ECO:0000256" key="2">
    <source>
        <dbReference type="ARBA" id="ARBA00023015"/>
    </source>
</evidence>
<proteinExistence type="inferred from homology"/>
<dbReference type="GO" id="GO:0003700">
    <property type="term" value="F:DNA-binding transcription factor activity"/>
    <property type="evidence" value="ECO:0007669"/>
    <property type="project" value="InterPro"/>
</dbReference>
<dbReference type="NCBIfam" id="NF008722">
    <property type="entry name" value="PRK11716.1"/>
    <property type="match status" value="1"/>
</dbReference>
<reference evidence="6" key="1">
    <citation type="submission" date="2021-01" db="EMBL/GenBank/DDBJ databases">
        <title>Whole genome shotgun sequence of Actinocatenispora rupis NBRC 107355.</title>
        <authorList>
            <person name="Komaki H."/>
            <person name="Tamura T."/>
        </authorList>
    </citation>
    <scope>NUCLEOTIDE SEQUENCE</scope>
    <source>
        <strain evidence="6">NBRC 107355</strain>
    </source>
</reference>
<dbReference type="Gene3D" id="3.40.190.10">
    <property type="entry name" value="Periplasmic binding protein-like II"/>
    <property type="match status" value="2"/>
</dbReference>
<dbReference type="InterPro" id="IPR036388">
    <property type="entry name" value="WH-like_DNA-bd_sf"/>
</dbReference>
<evidence type="ECO:0000256" key="4">
    <source>
        <dbReference type="ARBA" id="ARBA00023163"/>
    </source>
</evidence>
<organism evidence="6 7">
    <name type="scientific">Actinocatenispora rupis</name>
    <dbReference type="NCBI Taxonomy" id="519421"/>
    <lineage>
        <taxon>Bacteria</taxon>
        <taxon>Bacillati</taxon>
        <taxon>Actinomycetota</taxon>
        <taxon>Actinomycetes</taxon>
        <taxon>Micromonosporales</taxon>
        <taxon>Micromonosporaceae</taxon>
        <taxon>Actinocatenispora</taxon>
    </lineage>
</organism>
<keyword evidence="3" id="KW-0238">DNA-binding</keyword>
<evidence type="ECO:0000256" key="3">
    <source>
        <dbReference type="ARBA" id="ARBA00023125"/>
    </source>
</evidence>
<dbReference type="EMBL" id="BOMB01000050">
    <property type="protein sequence ID" value="GID15946.1"/>
    <property type="molecule type" value="Genomic_DNA"/>
</dbReference>
<keyword evidence="4" id="KW-0804">Transcription</keyword>
<dbReference type="Pfam" id="PF00126">
    <property type="entry name" value="HTH_1"/>
    <property type="match status" value="1"/>
</dbReference>
<dbReference type="InterPro" id="IPR005119">
    <property type="entry name" value="LysR_subst-bd"/>
</dbReference>
<dbReference type="PANTHER" id="PTHR30126:SF81">
    <property type="entry name" value="HTH-TYPE TRANSCRIPTIONAL REGULATOR ILVY"/>
    <property type="match status" value="1"/>
</dbReference>
<dbReference type="Pfam" id="PF03466">
    <property type="entry name" value="LysR_substrate"/>
    <property type="match status" value="1"/>
</dbReference>
<evidence type="ECO:0000256" key="1">
    <source>
        <dbReference type="ARBA" id="ARBA00009437"/>
    </source>
</evidence>
<feature type="domain" description="HTH lysR-type" evidence="5">
    <location>
        <begin position="1"/>
        <end position="59"/>
    </location>
</feature>
<evidence type="ECO:0000313" key="6">
    <source>
        <dbReference type="EMBL" id="GID15946.1"/>
    </source>
</evidence>
<dbReference type="Proteomes" id="UP000612808">
    <property type="component" value="Unassembled WGS sequence"/>
</dbReference>
<dbReference type="SUPFAM" id="SSF53850">
    <property type="entry name" value="Periplasmic binding protein-like II"/>
    <property type="match status" value="1"/>
</dbReference>
<evidence type="ECO:0000313" key="7">
    <source>
        <dbReference type="Proteomes" id="UP000612808"/>
    </source>
</evidence>
<dbReference type="GO" id="GO:0000976">
    <property type="term" value="F:transcription cis-regulatory region binding"/>
    <property type="evidence" value="ECO:0007669"/>
    <property type="project" value="TreeGrafter"/>
</dbReference>
<gene>
    <name evidence="6" type="primary">ilvY</name>
    <name evidence="6" type="ORF">Aru02nite_68350</name>
</gene>
<comment type="caution">
    <text evidence="6">The sequence shown here is derived from an EMBL/GenBank/DDBJ whole genome shotgun (WGS) entry which is preliminary data.</text>
</comment>